<gene>
    <name evidence="2" type="ORF">D0Y83_00200</name>
</gene>
<dbReference type="AlphaFoldDB" id="A0A5P6N7F6"/>
<dbReference type="InterPro" id="IPR012337">
    <property type="entry name" value="RNaseH-like_sf"/>
</dbReference>
<protein>
    <recommendedName>
        <fullName evidence="1">YprB ribonuclease H-like domain-containing protein</fullName>
    </recommendedName>
</protein>
<dbReference type="EMBL" id="CP032228">
    <property type="protein sequence ID" value="QFI61876.1"/>
    <property type="molecule type" value="Genomic_DNA"/>
</dbReference>
<feature type="domain" description="YprB ribonuclease H-like" evidence="1">
    <location>
        <begin position="82"/>
        <end position="168"/>
    </location>
</feature>
<proteinExistence type="predicted"/>
<evidence type="ECO:0000313" key="3">
    <source>
        <dbReference type="Proteomes" id="UP000325385"/>
    </source>
</evidence>
<accession>A0A5P6N7F6</accession>
<evidence type="ECO:0000259" key="1">
    <source>
        <dbReference type="Pfam" id="PF13482"/>
    </source>
</evidence>
<dbReference type="Proteomes" id="UP000325385">
    <property type="component" value="Chromosome"/>
</dbReference>
<reference evidence="3" key="1">
    <citation type="submission" date="2018-09" db="EMBL/GenBank/DDBJ databases">
        <title>Nocardia yunnanensis sp. nov., an actinomycete isolated from a soil sample.</title>
        <authorList>
            <person name="Zhang J."/>
        </authorList>
    </citation>
    <scope>NUCLEOTIDE SEQUENCE [LARGE SCALE GENOMIC DNA]</scope>
    <source>
        <strain evidence="3">21-3</strain>
    </source>
</reference>
<evidence type="ECO:0000313" key="2">
    <source>
        <dbReference type="EMBL" id="QFI61876.1"/>
    </source>
</evidence>
<dbReference type="SUPFAM" id="SSF53098">
    <property type="entry name" value="Ribonuclease H-like"/>
    <property type="match status" value="1"/>
</dbReference>
<organism evidence="2 3">
    <name type="scientific">Qipengyuania flava</name>
    <dbReference type="NCBI Taxonomy" id="192812"/>
    <lineage>
        <taxon>Bacteria</taxon>
        <taxon>Pseudomonadati</taxon>
        <taxon>Pseudomonadota</taxon>
        <taxon>Alphaproteobacteria</taxon>
        <taxon>Sphingomonadales</taxon>
        <taxon>Erythrobacteraceae</taxon>
        <taxon>Qipengyuania</taxon>
    </lineage>
</organism>
<dbReference type="InterPro" id="IPR038720">
    <property type="entry name" value="YprB_RNase_H-like_dom"/>
</dbReference>
<sequence length="249" mass="27424">MEKDHTMSASSEQRTPWFVEPTKPLGRIAVFDLETRDDPLIVGLGSSPKAARPFVQRIASFSSLVVTEPSIGHWEIEGLTTHHGEETEILEAIDRAFASKPTLVTYNGTRHDLPVIRRRIMRHRRYKLDAALGAMHLPHLDLLTFPRVPAGGDRGSLQDRCAGLGIDAKTYLDGLDGRSRMVLKGEVDAVATFLLLIHELAALRIDGRVWAAGMRALEVAGRGEWAGKGHLSTLVAGGMRRRDLRGKPS</sequence>
<dbReference type="Pfam" id="PF13482">
    <property type="entry name" value="RNase_H_2"/>
    <property type="match status" value="1"/>
</dbReference>
<name>A0A5P6N7F6_9SPHN</name>